<protein>
    <submittedName>
        <fullName evidence="2">Uncharacterized protein</fullName>
    </submittedName>
</protein>
<keyword evidence="3" id="KW-1185">Reference proteome</keyword>
<sequence>MVGHLHCSPHAPCFTPKGYDPLARGVCRPGAELCRETPASARTQNSPALASFRNTGTRAWRMAGPDSLLALHCVLFLPDLRGGSSGGLSPPPESSLPARLSYRVQGLSVGSPYPSHSLFISQLLLSHPPPDAAGTHFFLIGVGERYSAEEGLNTSPHHHQVAPLSVQRQI</sequence>
<accession>A0AAE1GIH1</accession>
<dbReference type="AlphaFoldDB" id="A0AAE1GIH1"/>
<dbReference type="Proteomes" id="UP001286313">
    <property type="component" value="Unassembled WGS sequence"/>
</dbReference>
<evidence type="ECO:0000313" key="3">
    <source>
        <dbReference type="Proteomes" id="UP001286313"/>
    </source>
</evidence>
<proteinExistence type="predicted"/>
<feature type="region of interest" description="Disordered" evidence="1">
    <location>
        <begin position="150"/>
        <end position="170"/>
    </location>
</feature>
<organism evidence="2 3">
    <name type="scientific">Petrolisthes cinctipes</name>
    <name type="common">Flat porcelain crab</name>
    <dbReference type="NCBI Taxonomy" id="88211"/>
    <lineage>
        <taxon>Eukaryota</taxon>
        <taxon>Metazoa</taxon>
        <taxon>Ecdysozoa</taxon>
        <taxon>Arthropoda</taxon>
        <taxon>Crustacea</taxon>
        <taxon>Multicrustacea</taxon>
        <taxon>Malacostraca</taxon>
        <taxon>Eumalacostraca</taxon>
        <taxon>Eucarida</taxon>
        <taxon>Decapoda</taxon>
        <taxon>Pleocyemata</taxon>
        <taxon>Anomura</taxon>
        <taxon>Galatheoidea</taxon>
        <taxon>Porcellanidae</taxon>
        <taxon>Petrolisthes</taxon>
    </lineage>
</organism>
<reference evidence="2" key="1">
    <citation type="submission" date="2023-10" db="EMBL/GenBank/DDBJ databases">
        <title>Genome assemblies of two species of porcelain crab, Petrolisthes cinctipes and Petrolisthes manimaculis (Anomura: Porcellanidae).</title>
        <authorList>
            <person name="Angst P."/>
        </authorList>
    </citation>
    <scope>NUCLEOTIDE SEQUENCE</scope>
    <source>
        <strain evidence="2">PB745_01</strain>
        <tissue evidence="2">Gill</tissue>
    </source>
</reference>
<comment type="caution">
    <text evidence="2">The sequence shown here is derived from an EMBL/GenBank/DDBJ whole genome shotgun (WGS) entry which is preliminary data.</text>
</comment>
<evidence type="ECO:0000313" key="2">
    <source>
        <dbReference type="EMBL" id="KAK3890193.1"/>
    </source>
</evidence>
<gene>
    <name evidence="2" type="ORF">Pcinc_005852</name>
</gene>
<name>A0AAE1GIH1_PETCI</name>
<dbReference type="EMBL" id="JAWQEG010000436">
    <property type="protein sequence ID" value="KAK3890193.1"/>
    <property type="molecule type" value="Genomic_DNA"/>
</dbReference>
<evidence type="ECO:0000256" key="1">
    <source>
        <dbReference type="SAM" id="MobiDB-lite"/>
    </source>
</evidence>